<dbReference type="RefSeq" id="WP_011768924.1">
    <property type="nucleotide sequence ID" value="NC_008709.1"/>
</dbReference>
<reference evidence="3 4" key="1">
    <citation type="submission" date="2007-01" db="EMBL/GenBank/DDBJ databases">
        <title>Complete sequence of Psychromonas ingrahamii 37.</title>
        <authorList>
            <consortium name="US DOE Joint Genome Institute"/>
            <person name="Copeland A."/>
            <person name="Lucas S."/>
            <person name="Lapidus A."/>
            <person name="Barry K."/>
            <person name="Detter J.C."/>
            <person name="Glavina del Rio T."/>
            <person name="Hammon N."/>
            <person name="Israni S."/>
            <person name="Dalin E."/>
            <person name="Tice H."/>
            <person name="Pitluck S."/>
            <person name="Thompson L.S."/>
            <person name="Brettin T."/>
            <person name="Bruce D."/>
            <person name="Han C."/>
            <person name="Tapia R."/>
            <person name="Schmutz J."/>
            <person name="Larimer F."/>
            <person name="Land M."/>
            <person name="Hauser L."/>
            <person name="Kyrpides N."/>
            <person name="Ivanova N."/>
            <person name="Staley J."/>
            <person name="Richardson P."/>
        </authorList>
    </citation>
    <scope>NUCLEOTIDE SEQUENCE [LARGE SCALE GENOMIC DNA]</scope>
    <source>
        <strain evidence="3 4">37</strain>
    </source>
</reference>
<organism evidence="3 4">
    <name type="scientific">Psychromonas ingrahamii (strain DSM 17664 / CCUG 51855 / 37)</name>
    <dbReference type="NCBI Taxonomy" id="357804"/>
    <lineage>
        <taxon>Bacteria</taxon>
        <taxon>Pseudomonadati</taxon>
        <taxon>Pseudomonadota</taxon>
        <taxon>Gammaproteobacteria</taxon>
        <taxon>Alteromonadales</taxon>
        <taxon>Psychromonadaceae</taxon>
        <taxon>Psychromonas</taxon>
    </lineage>
</organism>
<feature type="transmembrane region" description="Helical" evidence="1">
    <location>
        <begin position="130"/>
        <end position="147"/>
    </location>
</feature>
<protein>
    <recommendedName>
        <fullName evidence="2">Ice-binding protein C-terminal domain-containing protein</fullName>
    </recommendedName>
</protein>
<dbReference type="EMBL" id="CP000510">
    <property type="protein sequence ID" value="ABM02365.1"/>
    <property type="molecule type" value="Genomic_DNA"/>
</dbReference>
<gene>
    <name evidence="3" type="ordered locus">Ping_0510</name>
</gene>
<dbReference type="Pfam" id="PF07589">
    <property type="entry name" value="PEP-CTERM"/>
    <property type="match status" value="1"/>
</dbReference>
<dbReference type="Proteomes" id="UP000000639">
    <property type="component" value="Chromosome"/>
</dbReference>
<dbReference type="AlphaFoldDB" id="A1SSA0"/>
<dbReference type="HOGENOM" id="CLU_1711748_0_0_6"/>
<evidence type="ECO:0000256" key="1">
    <source>
        <dbReference type="SAM" id="Phobius"/>
    </source>
</evidence>
<feature type="domain" description="Ice-binding protein C-terminal" evidence="2">
    <location>
        <begin position="126"/>
        <end position="150"/>
    </location>
</feature>
<keyword evidence="4" id="KW-1185">Reference proteome</keyword>
<proteinExistence type="predicted"/>
<evidence type="ECO:0000313" key="3">
    <source>
        <dbReference type="EMBL" id="ABM02365.1"/>
    </source>
</evidence>
<keyword evidence="1" id="KW-1133">Transmembrane helix</keyword>
<evidence type="ECO:0000313" key="4">
    <source>
        <dbReference type="Proteomes" id="UP000000639"/>
    </source>
</evidence>
<accession>A1SSA0</accession>
<evidence type="ECO:0000259" key="2">
    <source>
        <dbReference type="Pfam" id="PF07589"/>
    </source>
</evidence>
<dbReference type="InterPro" id="IPR013424">
    <property type="entry name" value="Ice-binding_C"/>
</dbReference>
<keyword evidence="1" id="KW-0812">Transmembrane</keyword>
<dbReference type="KEGG" id="pin:Ping_0510"/>
<name>A1SSA0_PSYIN</name>
<sequence>MRTFIVGIFILVWSLQVNATLIDITKTFDVKNDTGHFATDFHVEIIFDKSSAFSGPLLGELSATNTPDWDYSWGFQGTAGNSKDARLRVDFVGDIKDHVPIDGTATFKFTFKADPTDIKSITHYWTVPEPNISILLGFGLLGIRLFSRRRKQH</sequence>
<dbReference type="NCBIfam" id="TIGR02595">
    <property type="entry name" value="PEP_CTERM"/>
    <property type="match status" value="1"/>
</dbReference>
<keyword evidence="1" id="KW-0472">Membrane</keyword>